<feature type="region of interest" description="Disordered" evidence="1">
    <location>
        <begin position="1"/>
        <end position="43"/>
    </location>
</feature>
<accession>A0A0E0C114</accession>
<name>A0A0E0C114_9ORYZ</name>
<dbReference type="Proteomes" id="UP000008021">
    <property type="component" value="Chromosome 1"/>
</dbReference>
<feature type="compositionally biased region" description="Low complexity" evidence="1">
    <location>
        <begin position="23"/>
        <end position="43"/>
    </location>
</feature>
<reference evidence="2" key="1">
    <citation type="submission" date="2015-04" db="UniProtKB">
        <authorList>
            <consortium name="EnsemblPlants"/>
        </authorList>
    </citation>
    <scope>IDENTIFICATION</scope>
</reference>
<dbReference type="EnsemblPlants" id="OMERI01G11940.1">
    <property type="protein sequence ID" value="OMERI01G11940.1"/>
    <property type="gene ID" value="OMERI01G11940"/>
</dbReference>
<reference evidence="2" key="2">
    <citation type="submission" date="2018-05" db="EMBL/GenBank/DDBJ databases">
        <title>OmerRS3 (Oryza meridionalis Reference Sequence Version 3).</title>
        <authorList>
            <person name="Zhang J."/>
            <person name="Kudrna D."/>
            <person name="Lee S."/>
            <person name="Talag J."/>
            <person name="Welchert J."/>
            <person name="Wing R.A."/>
        </authorList>
    </citation>
    <scope>NUCLEOTIDE SEQUENCE [LARGE SCALE GENOMIC DNA]</scope>
    <source>
        <strain evidence="2">cv. OR44</strain>
    </source>
</reference>
<protein>
    <submittedName>
        <fullName evidence="2">Uncharacterized protein</fullName>
    </submittedName>
</protein>
<feature type="region of interest" description="Disordered" evidence="1">
    <location>
        <begin position="207"/>
        <end position="241"/>
    </location>
</feature>
<evidence type="ECO:0000313" key="3">
    <source>
        <dbReference type="Proteomes" id="UP000008021"/>
    </source>
</evidence>
<organism evidence="2">
    <name type="scientific">Oryza meridionalis</name>
    <dbReference type="NCBI Taxonomy" id="40149"/>
    <lineage>
        <taxon>Eukaryota</taxon>
        <taxon>Viridiplantae</taxon>
        <taxon>Streptophyta</taxon>
        <taxon>Embryophyta</taxon>
        <taxon>Tracheophyta</taxon>
        <taxon>Spermatophyta</taxon>
        <taxon>Magnoliopsida</taxon>
        <taxon>Liliopsida</taxon>
        <taxon>Poales</taxon>
        <taxon>Poaceae</taxon>
        <taxon>BOP clade</taxon>
        <taxon>Oryzoideae</taxon>
        <taxon>Oryzeae</taxon>
        <taxon>Oryzinae</taxon>
        <taxon>Oryza</taxon>
    </lineage>
</organism>
<proteinExistence type="predicted"/>
<sequence length="306" mass="32235">MADPNGRRRRLPAGDPGRLNLGSAPASSASAATSASSATTSAAADFAPSSRDIVYVPFSRDIPLLPIGEFPQDRVNLGSASAAGDAIINSAGAPAGAHQYMTNPYAGDAMINSSALAGAHPHMVNPPPYAGASSSRLPTASAEWNMDWLHDAMAEQQQPLPITPSGSRSIPILRPLHLLHDPHRPSGVHADAVSSSSPARAAIPRNLSVSRRSSRHHHPHHEGLLADRNMDTGINGRSQDDDVREIRVARVVQRRGWVSSRSPRGGATNCAGEVGLPLVASVQSVRHQWMVQVRAQLQAGGAAPWE</sequence>
<evidence type="ECO:0000256" key="1">
    <source>
        <dbReference type="SAM" id="MobiDB-lite"/>
    </source>
</evidence>
<dbReference type="AlphaFoldDB" id="A0A0E0C114"/>
<dbReference type="HOGENOM" id="CLU_910240_0_0_1"/>
<dbReference type="Gramene" id="OMERI01G11940.1">
    <property type="protein sequence ID" value="OMERI01G11940.1"/>
    <property type="gene ID" value="OMERI01G11940"/>
</dbReference>
<keyword evidence="3" id="KW-1185">Reference proteome</keyword>
<feature type="compositionally biased region" description="Basic and acidic residues" evidence="1">
    <location>
        <begin position="221"/>
        <end position="230"/>
    </location>
</feature>
<evidence type="ECO:0000313" key="2">
    <source>
        <dbReference type="EnsemblPlants" id="OMERI01G11940.1"/>
    </source>
</evidence>